<organism evidence="7 8">
    <name type="scientific">Candidatus Cryptobacteroides faecavium</name>
    <dbReference type="NCBI Taxonomy" id="2840762"/>
    <lineage>
        <taxon>Bacteria</taxon>
        <taxon>Pseudomonadati</taxon>
        <taxon>Bacteroidota</taxon>
        <taxon>Bacteroidia</taxon>
        <taxon>Bacteroidales</taxon>
        <taxon>Candidatus Cryptobacteroides</taxon>
    </lineage>
</organism>
<dbReference type="AlphaFoldDB" id="A0A9D9IE71"/>
<dbReference type="SUPFAM" id="SSF88946">
    <property type="entry name" value="Sigma2 domain of RNA polymerase sigma factors"/>
    <property type="match status" value="1"/>
</dbReference>
<keyword evidence="2" id="KW-0805">Transcription regulation</keyword>
<gene>
    <name evidence="7" type="ORF">IAB82_04835</name>
</gene>
<evidence type="ECO:0000313" key="8">
    <source>
        <dbReference type="Proteomes" id="UP000823603"/>
    </source>
</evidence>
<dbReference type="CDD" id="cd06171">
    <property type="entry name" value="Sigma70_r4"/>
    <property type="match status" value="1"/>
</dbReference>
<dbReference type="GO" id="GO:0016987">
    <property type="term" value="F:sigma factor activity"/>
    <property type="evidence" value="ECO:0007669"/>
    <property type="project" value="UniProtKB-KW"/>
</dbReference>
<dbReference type="SUPFAM" id="SSF88659">
    <property type="entry name" value="Sigma3 and sigma4 domains of RNA polymerase sigma factors"/>
    <property type="match status" value="1"/>
</dbReference>
<dbReference type="PANTHER" id="PTHR43133:SF46">
    <property type="entry name" value="RNA POLYMERASE SIGMA-70 FACTOR ECF SUBFAMILY"/>
    <property type="match status" value="1"/>
</dbReference>
<dbReference type="GO" id="GO:0003677">
    <property type="term" value="F:DNA binding"/>
    <property type="evidence" value="ECO:0007669"/>
    <property type="project" value="InterPro"/>
</dbReference>
<dbReference type="InterPro" id="IPR013324">
    <property type="entry name" value="RNA_pol_sigma_r3/r4-like"/>
</dbReference>
<dbReference type="Proteomes" id="UP000823603">
    <property type="component" value="Unassembled WGS sequence"/>
</dbReference>
<dbReference type="InterPro" id="IPR013325">
    <property type="entry name" value="RNA_pol_sigma_r2"/>
</dbReference>
<feature type="domain" description="RNA polymerase sigma-70 region 2" evidence="5">
    <location>
        <begin position="24"/>
        <end position="93"/>
    </location>
</feature>
<feature type="domain" description="RNA polymerase sigma factor 70 region 4 type 2" evidence="6">
    <location>
        <begin position="122"/>
        <end position="171"/>
    </location>
</feature>
<evidence type="ECO:0000256" key="2">
    <source>
        <dbReference type="ARBA" id="ARBA00023015"/>
    </source>
</evidence>
<name>A0A9D9IE71_9BACT</name>
<evidence type="ECO:0000256" key="4">
    <source>
        <dbReference type="ARBA" id="ARBA00023163"/>
    </source>
</evidence>
<reference evidence="7" key="1">
    <citation type="submission" date="2020-10" db="EMBL/GenBank/DDBJ databases">
        <authorList>
            <person name="Gilroy R."/>
        </authorList>
    </citation>
    <scope>NUCLEOTIDE SEQUENCE</scope>
    <source>
        <strain evidence="7">B2-22910</strain>
    </source>
</reference>
<dbReference type="GO" id="GO:0006352">
    <property type="term" value="P:DNA-templated transcription initiation"/>
    <property type="evidence" value="ECO:0007669"/>
    <property type="project" value="InterPro"/>
</dbReference>
<dbReference type="Pfam" id="PF04542">
    <property type="entry name" value="Sigma70_r2"/>
    <property type="match status" value="1"/>
</dbReference>
<proteinExistence type="inferred from homology"/>
<dbReference type="PANTHER" id="PTHR43133">
    <property type="entry name" value="RNA POLYMERASE ECF-TYPE SIGMA FACTO"/>
    <property type="match status" value="1"/>
</dbReference>
<reference evidence="7" key="2">
    <citation type="journal article" date="2021" name="PeerJ">
        <title>Extensive microbial diversity within the chicken gut microbiome revealed by metagenomics and culture.</title>
        <authorList>
            <person name="Gilroy R."/>
            <person name="Ravi A."/>
            <person name="Getino M."/>
            <person name="Pursley I."/>
            <person name="Horton D.L."/>
            <person name="Alikhan N.F."/>
            <person name="Baker D."/>
            <person name="Gharbi K."/>
            <person name="Hall N."/>
            <person name="Watson M."/>
            <person name="Adriaenssens E.M."/>
            <person name="Foster-Nyarko E."/>
            <person name="Jarju S."/>
            <person name="Secka A."/>
            <person name="Antonio M."/>
            <person name="Oren A."/>
            <person name="Chaudhuri R.R."/>
            <person name="La Ragione R."/>
            <person name="Hildebrand F."/>
            <person name="Pallen M.J."/>
        </authorList>
    </citation>
    <scope>NUCLEOTIDE SEQUENCE</scope>
    <source>
        <strain evidence="7">B2-22910</strain>
    </source>
</reference>
<dbReference type="InterPro" id="IPR014284">
    <property type="entry name" value="RNA_pol_sigma-70_dom"/>
</dbReference>
<accession>A0A9D9IE71</accession>
<comment type="similarity">
    <text evidence="1">Belongs to the sigma-70 factor family. ECF subfamily.</text>
</comment>
<dbReference type="InterPro" id="IPR036388">
    <property type="entry name" value="WH-like_DNA-bd_sf"/>
</dbReference>
<dbReference type="Gene3D" id="1.10.1740.10">
    <property type="match status" value="1"/>
</dbReference>
<keyword evidence="4" id="KW-0804">Transcription</keyword>
<evidence type="ECO:0000313" key="7">
    <source>
        <dbReference type="EMBL" id="MBO8471104.1"/>
    </source>
</evidence>
<dbReference type="EMBL" id="JADIMB010000067">
    <property type="protein sequence ID" value="MBO8471104.1"/>
    <property type="molecule type" value="Genomic_DNA"/>
</dbReference>
<dbReference type="NCBIfam" id="TIGR02937">
    <property type="entry name" value="sigma70-ECF"/>
    <property type="match status" value="1"/>
</dbReference>
<evidence type="ECO:0000259" key="5">
    <source>
        <dbReference type="Pfam" id="PF04542"/>
    </source>
</evidence>
<dbReference type="Gene3D" id="1.10.10.10">
    <property type="entry name" value="Winged helix-like DNA-binding domain superfamily/Winged helix DNA-binding domain"/>
    <property type="match status" value="1"/>
</dbReference>
<dbReference type="InterPro" id="IPR039425">
    <property type="entry name" value="RNA_pol_sigma-70-like"/>
</dbReference>
<dbReference type="InterPro" id="IPR007627">
    <property type="entry name" value="RNA_pol_sigma70_r2"/>
</dbReference>
<dbReference type="Pfam" id="PF08281">
    <property type="entry name" value="Sigma70_r4_2"/>
    <property type="match status" value="1"/>
</dbReference>
<sequence>MNGDKDLQLLSNIKKGDRSAMSDLYLCYIGYLRALCSRYIPDDNDVKDILQTCFVKIFTSLDKFQYRGPGSLRAWMSRIAVNESLKFLSSARKTDSFKDGLMKDMPEEDGDEPEIDGIPANVLQQMIRELPDGYRTVFNLYVLEEKSHKEIASMLGITDSTSASQFHRARNILAKKIKEYRKHTDR</sequence>
<keyword evidence="3" id="KW-0731">Sigma factor</keyword>
<evidence type="ECO:0000259" key="6">
    <source>
        <dbReference type="Pfam" id="PF08281"/>
    </source>
</evidence>
<protein>
    <submittedName>
        <fullName evidence="7">RNA polymerase sigma factor</fullName>
    </submittedName>
</protein>
<comment type="caution">
    <text evidence="7">The sequence shown here is derived from an EMBL/GenBank/DDBJ whole genome shotgun (WGS) entry which is preliminary data.</text>
</comment>
<dbReference type="InterPro" id="IPR013249">
    <property type="entry name" value="RNA_pol_sigma70_r4_t2"/>
</dbReference>
<evidence type="ECO:0000256" key="1">
    <source>
        <dbReference type="ARBA" id="ARBA00010641"/>
    </source>
</evidence>
<evidence type="ECO:0000256" key="3">
    <source>
        <dbReference type="ARBA" id="ARBA00023082"/>
    </source>
</evidence>